<dbReference type="GO" id="GO:0003677">
    <property type="term" value="F:DNA binding"/>
    <property type="evidence" value="ECO:0007669"/>
    <property type="project" value="InterPro"/>
</dbReference>
<feature type="region of interest" description="Disordered" evidence="4">
    <location>
        <begin position="673"/>
        <end position="734"/>
    </location>
</feature>
<feature type="domain" description="Xylanolytic transcriptional activator regulatory" evidence="5">
    <location>
        <begin position="394"/>
        <end position="467"/>
    </location>
</feature>
<keyword evidence="1" id="KW-0805">Transcription regulation</keyword>
<feature type="compositionally biased region" description="Polar residues" evidence="4">
    <location>
        <begin position="673"/>
        <end position="700"/>
    </location>
</feature>
<evidence type="ECO:0000256" key="3">
    <source>
        <dbReference type="ARBA" id="ARBA00023242"/>
    </source>
</evidence>
<dbReference type="InterPro" id="IPR051127">
    <property type="entry name" value="Fungal_SecMet_Regulators"/>
</dbReference>
<keyword evidence="3" id="KW-0539">Nucleus</keyword>
<dbReference type="InterPro" id="IPR007219">
    <property type="entry name" value="XnlR_reg_dom"/>
</dbReference>
<dbReference type="AlphaFoldDB" id="A0A8H7TTE2"/>
<dbReference type="SMART" id="SM00906">
    <property type="entry name" value="Fungal_trans"/>
    <property type="match status" value="1"/>
</dbReference>
<evidence type="ECO:0000313" key="7">
    <source>
        <dbReference type="Proteomes" id="UP000616885"/>
    </source>
</evidence>
<dbReference type="CDD" id="cd12148">
    <property type="entry name" value="fungal_TF_MHR"/>
    <property type="match status" value="1"/>
</dbReference>
<evidence type="ECO:0000256" key="4">
    <source>
        <dbReference type="SAM" id="MobiDB-lite"/>
    </source>
</evidence>
<evidence type="ECO:0000313" key="6">
    <source>
        <dbReference type="EMBL" id="KAF9758690.1"/>
    </source>
</evidence>
<gene>
    <name evidence="6" type="ORF">IM811_000384</name>
</gene>
<reference evidence="6" key="1">
    <citation type="submission" date="2020-10" db="EMBL/GenBank/DDBJ databases">
        <title>High-Quality Genome Resource of Clonostachys rosea strain S41 by Oxford Nanopore Long-Read Sequencing.</title>
        <authorList>
            <person name="Wang H."/>
        </authorList>
    </citation>
    <scope>NUCLEOTIDE SEQUENCE</scope>
    <source>
        <strain evidence="6">S41</strain>
    </source>
</reference>
<evidence type="ECO:0000256" key="2">
    <source>
        <dbReference type="ARBA" id="ARBA00023163"/>
    </source>
</evidence>
<evidence type="ECO:0000259" key="5">
    <source>
        <dbReference type="SMART" id="SM00906"/>
    </source>
</evidence>
<comment type="caution">
    <text evidence="6">The sequence shown here is derived from an EMBL/GenBank/DDBJ whole genome shotgun (WGS) entry which is preliminary data.</text>
</comment>
<dbReference type="Pfam" id="PF04082">
    <property type="entry name" value="Fungal_trans"/>
    <property type="match status" value="1"/>
</dbReference>
<evidence type="ECO:0000256" key="1">
    <source>
        <dbReference type="ARBA" id="ARBA00023015"/>
    </source>
</evidence>
<keyword evidence="2" id="KW-0804">Transcription</keyword>
<dbReference type="PANTHER" id="PTHR47424:SF6">
    <property type="entry name" value="PROLINE UTILIZATION TRANS-ACTIVATOR"/>
    <property type="match status" value="1"/>
</dbReference>
<dbReference type="GO" id="GO:0008270">
    <property type="term" value="F:zinc ion binding"/>
    <property type="evidence" value="ECO:0007669"/>
    <property type="project" value="InterPro"/>
</dbReference>
<dbReference type="PANTHER" id="PTHR47424">
    <property type="entry name" value="REGULATORY PROTEIN GAL4"/>
    <property type="match status" value="1"/>
</dbReference>
<protein>
    <recommendedName>
        <fullName evidence="5">Xylanolytic transcriptional activator regulatory domain-containing protein</fullName>
    </recommendedName>
</protein>
<proteinExistence type="predicted"/>
<dbReference type="Proteomes" id="UP000616885">
    <property type="component" value="Unassembled WGS sequence"/>
</dbReference>
<dbReference type="EMBL" id="JADCTT010000001">
    <property type="protein sequence ID" value="KAF9758690.1"/>
    <property type="molecule type" value="Genomic_DNA"/>
</dbReference>
<dbReference type="GO" id="GO:0006351">
    <property type="term" value="P:DNA-templated transcription"/>
    <property type="evidence" value="ECO:0007669"/>
    <property type="project" value="InterPro"/>
</dbReference>
<name>A0A8H7TTE2_BIOOC</name>
<feature type="compositionally biased region" description="Polar residues" evidence="4">
    <location>
        <begin position="716"/>
        <end position="729"/>
    </location>
</feature>
<accession>A0A8H7TTE2</accession>
<sequence length="826" mass="91118">MRRDTTLPWEQFTLTYGFIASDAGTVESISSVAVGESHASAVARLGGNAIHSGVTTTASREEQLQLFQRIFSKLHANVSTDPESLRRFYMHLQTTTPECGGEQSTVSAGRTVENNSVQEHHQHHQHGSDGLCDGSSPNGTASVTVVSQGKTHYEGDSSLWCFFRSVRLAFADETSPHEDNDGEAVGVDPSLLNSKDTALRSISDIDSGVRRDNHSSHVEHRVRHRLENCRSSSAPPQDVVEFLTTTFFQLAQTNYFCVHPEIFSRKLKAFYEGTHEFESHNPLSSRRSIEFLSVLFMVLAIGSQFAEVGDVDSGQMSMSDDDFINREVLKGDLTSPYNLSRIKIPTPAQNPGWRFYEVSRRLLPDIVSSSSMASIQVCLLQGIYLPSTTSRDAGYNLLGLALRMAINMGLHRHFVSESIHPDIRELRNRLWWSIYVADRLYSIEMGRPLAINDAEINAPYPVDVSGWTDIHGRPRKVDGLVSLARICRILGKIVDTVYCKPASEKGATIRPHDLQLLKDELGDWKKSLPANIKLENFTTRYEAHLALTYEQSIILLSRSCLHCAVATCRPANSLEASATRFLRQQAQECVNAAVSSIRIMGALKDLSLLCRFSFHDSLYCSSALYVLIFASRKLEGSVSVPQSSIVQGIHILLELAKGSEAAALSLRGITQALASSPSPRNPNAGQTTNSGLRNTASSISGEHGRSAWKAWKRAMTDSQSHGRVSSTKNPMLWNEPMAGSRVPGFGLTPASDQPMQAEVSRYPYNPHHETNGDFNGGESMEPLPLQVDDDVDTMIDISNLAPFWVPEHPDFDNVGRGLGSALELDF</sequence>
<feature type="region of interest" description="Disordered" evidence="4">
    <location>
        <begin position="116"/>
        <end position="136"/>
    </location>
</feature>
<organism evidence="6 7">
    <name type="scientific">Bionectria ochroleuca</name>
    <name type="common">Gliocladium roseum</name>
    <dbReference type="NCBI Taxonomy" id="29856"/>
    <lineage>
        <taxon>Eukaryota</taxon>
        <taxon>Fungi</taxon>
        <taxon>Dikarya</taxon>
        <taxon>Ascomycota</taxon>
        <taxon>Pezizomycotina</taxon>
        <taxon>Sordariomycetes</taxon>
        <taxon>Hypocreomycetidae</taxon>
        <taxon>Hypocreales</taxon>
        <taxon>Bionectriaceae</taxon>
        <taxon>Clonostachys</taxon>
    </lineage>
</organism>